<accession>U2TL63</accession>
<gene>
    <name evidence="1" type="ORF">HMPREF1316_0940</name>
</gene>
<protein>
    <submittedName>
        <fullName evidence="1">Uncharacterized protein</fullName>
    </submittedName>
</protein>
<comment type="caution">
    <text evidence="1">The sequence shown here is derived from an EMBL/GenBank/DDBJ whole genome shotgun (WGS) entry which is preliminary data.</text>
</comment>
<sequence>MAEGTIRTSEAAAEAATGDLLQAEVGRTQANVTRLSSLAPVPGSSDHDGLAEVAEAASAKLAELVEADAKALVAADGALHVVDDIRARTL</sequence>
<reference evidence="1 2" key="1">
    <citation type="submission" date="2013-08" db="EMBL/GenBank/DDBJ databases">
        <authorList>
            <person name="Durkin A.S."/>
            <person name="Haft D.R."/>
            <person name="McCorrison J."/>
            <person name="Torralba M."/>
            <person name="Gillis M."/>
            <person name="Haft D.H."/>
            <person name="Methe B."/>
            <person name="Sutton G."/>
            <person name="Nelson K.E."/>
        </authorList>
    </citation>
    <scope>NUCLEOTIDE SEQUENCE [LARGE SCALE GENOMIC DNA]</scope>
    <source>
        <strain evidence="1 2">F0195</strain>
    </source>
</reference>
<dbReference type="STRING" id="1125712.HMPREF1316_0940"/>
<dbReference type="RefSeq" id="WP_021726657.1">
    <property type="nucleotide sequence ID" value="NZ_AWEZ01000061.1"/>
</dbReference>
<dbReference type="PATRIC" id="fig|1125712.3.peg.1782"/>
<evidence type="ECO:0000313" key="1">
    <source>
        <dbReference type="EMBL" id="ERL06918.1"/>
    </source>
</evidence>
<dbReference type="AlphaFoldDB" id="U2TL63"/>
<dbReference type="Proteomes" id="UP000016638">
    <property type="component" value="Unassembled WGS sequence"/>
</dbReference>
<proteinExistence type="predicted"/>
<organism evidence="1 2">
    <name type="scientific">Olsenella profusa F0195</name>
    <dbReference type="NCBI Taxonomy" id="1125712"/>
    <lineage>
        <taxon>Bacteria</taxon>
        <taxon>Bacillati</taxon>
        <taxon>Actinomycetota</taxon>
        <taxon>Coriobacteriia</taxon>
        <taxon>Coriobacteriales</taxon>
        <taxon>Atopobiaceae</taxon>
        <taxon>Olsenella</taxon>
    </lineage>
</organism>
<evidence type="ECO:0000313" key="2">
    <source>
        <dbReference type="Proteomes" id="UP000016638"/>
    </source>
</evidence>
<name>U2TL63_9ACTN</name>
<dbReference type="EMBL" id="AWEZ01000061">
    <property type="protein sequence ID" value="ERL06918.1"/>
    <property type="molecule type" value="Genomic_DNA"/>
</dbReference>
<keyword evidence="2" id="KW-1185">Reference proteome</keyword>